<feature type="chain" id="PRO_5004207793" evidence="1">
    <location>
        <begin position="25"/>
        <end position="142"/>
    </location>
</feature>
<evidence type="ECO:0000313" key="2">
    <source>
        <dbReference type="EMBL" id="ABD25208.1"/>
    </source>
</evidence>
<name>Q2GAB5_NOVAD</name>
<evidence type="ECO:0000256" key="1">
    <source>
        <dbReference type="SAM" id="SignalP"/>
    </source>
</evidence>
<feature type="signal peptide" evidence="1">
    <location>
        <begin position="1"/>
        <end position="24"/>
    </location>
</feature>
<accession>Q2GAB5</accession>
<gene>
    <name evidence="2" type="ordered locus">Saro_0762</name>
</gene>
<dbReference type="RefSeq" id="WP_011444422.1">
    <property type="nucleotide sequence ID" value="NC_007794.1"/>
</dbReference>
<dbReference type="EMBL" id="CP000248">
    <property type="protein sequence ID" value="ABD25208.1"/>
    <property type="molecule type" value="Genomic_DNA"/>
</dbReference>
<organism evidence="2 3">
    <name type="scientific">Novosphingobium aromaticivorans (strain ATCC 700278 / DSM 12444 / CCUG 56034 / CIP 105152 / NBRC 16084 / F199)</name>
    <dbReference type="NCBI Taxonomy" id="279238"/>
    <lineage>
        <taxon>Bacteria</taxon>
        <taxon>Pseudomonadati</taxon>
        <taxon>Pseudomonadota</taxon>
        <taxon>Alphaproteobacteria</taxon>
        <taxon>Sphingomonadales</taxon>
        <taxon>Sphingomonadaceae</taxon>
        <taxon>Novosphingobium</taxon>
    </lineage>
</organism>
<keyword evidence="1" id="KW-0732">Signal</keyword>
<evidence type="ECO:0000313" key="3">
    <source>
        <dbReference type="Proteomes" id="UP000009134"/>
    </source>
</evidence>
<proteinExistence type="predicted"/>
<reference evidence="3" key="1">
    <citation type="submission" date="2006-01" db="EMBL/GenBank/DDBJ databases">
        <title>Complete sequence of Novosphingobium aromaticivorans DSM 12444.</title>
        <authorList>
            <consortium name="US DOE Joint Genome Institute"/>
            <person name="Copeland A."/>
            <person name="Lucas S."/>
            <person name="Lapidus A."/>
            <person name="Barry K."/>
            <person name="Detter J.C."/>
            <person name="Glavina T."/>
            <person name="Hammon N."/>
            <person name="Israni S."/>
            <person name="Pitluck S."/>
            <person name="Chain P."/>
            <person name="Malfatti S."/>
            <person name="Shin M."/>
            <person name="Vergez L."/>
            <person name="Schmutz J."/>
            <person name="Larimer F."/>
            <person name="Land M."/>
            <person name="Kyrpides N."/>
            <person name="Ivanova N."/>
            <person name="Fredrickson J."/>
            <person name="Balkwill D."/>
            <person name="Romine M.F."/>
            <person name="Richardson P."/>
        </authorList>
    </citation>
    <scope>NUCLEOTIDE SEQUENCE [LARGE SCALE GENOMIC DNA]</scope>
    <source>
        <strain evidence="3">ATCC 700278 / DSM 12444 / CCUG 56034 / CIP 105152 / NBRC 16084 / F199</strain>
    </source>
</reference>
<protein>
    <submittedName>
        <fullName evidence="2">Uncharacterized protein</fullName>
    </submittedName>
</protein>
<dbReference type="HOGENOM" id="CLU_1813826_0_0_5"/>
<keyword evidence="3" id="KW-1185">Reference proteome</keyword>
<dbReference type="Proteomes" id="UP000009134">
    <property type="component" value="Chromosome"/>
</dbReference>
<dbReference type="KEGG" id="nar:Saro_0762"/>
<dbReference type="AlphaFoldDB" id="Q2GAB5"/>
<dbReference type="eggNOG" id="ENOG502ZI3X">
    <property type="taxonomic scope" value="Bacteria"/>
</dbReference>
<sequence>MYDRLVFGALASALALATPVEANAPGVELGANQFSVGVVGFVPVICRASLDAGMVPIGTGTAKLGTLNEFCNSPGGYRVVATYSPSLASGRLMVDGSAIELDGTGSVVVSQSDHAAMTNRDLSLELSQDVTSGSLDFRIEPL</sequence>